<evidence type="ECO:0000313" key="3">
    <source>
        <dbReference type="Proteomes" id="UP000502118"/>
    </source>
</evidence>
<feature type="domain" description="Smf/DprA SLOG" evidence="1">
    <location>
        <begin position="48"/>
        <end position="247"/>
    </location>
</feature>
<dbReference type="GO" id="GO:0009294">
    <property type="term" value="P:DNA-mediated transformation"/>
    <property type="evidence" value="ECO:0007669"/>
    <property type="project" value="InterPro"/>
</dbReference>
<evidence type="ECO:0000313" key="2">
    <source>
        <dbReference type="EMBL" id="QJR44237.1"/>
    </source>
</evidence>
<dbReference type="Gene3D" id="3.40.50.450">
    <property type="match status" value="1"/>
</dbReference>
<dbReference type="EMBL" id="CP053097">
    <property type="protein sequence ID" value="QJR44237.1"/>
    <property type="molecule type" value="Genomic_DNA"/>
</dbReference>
<proteinExistence type="predicted"/>
<dbReference type="KEGG" id="mmio:HLA92_02205"/>
<organism evidence="2 3">
    <name type="scientific">Mycoplasma miroungirhinis</name>
    <dbReference type="NCBI Taxonomy" id="754516"/>
    <lineage>
        <taxon>Bacteria</taxon>
        <taxon>Bacillati</taxon>
        <taxon>Mycoplasmatota</taxon>
        <taxon>Mollicutes</taxon>
        <taxon>Mycoplasmataceae</taxon>
        <taxon>Mycoplasma</taxon>
    </lineage>
</organism>
<reference evidence="2 3" key="1">
    <citation type="submission" date="2020-05" db="EMBL/GenBank/DDBJ databases">
        <title>Novel Mycoplasma species detected in Mirounga angustirostris (northern elephant seal) from the USA.</title>
        <authorList>
            <person name="Volokhov D.V."/>
        </authorList>
    </citation>
    <scope>NUCLEOTIDE SEQUENCE [LARGE SCALE GENOMIC DNA]</scope>
    <source>
        <strain evidence="2 3">Mirounga ES2806-NAS</strain>
    </source>
</reference>
<protein>
    <recommendedName>
        <fullName evidence="1">Smf/DprA SLOG domain-containing protein</fullName>
    </recommendedName>
</protein>
<evidence type="ECO:0000259" key="1">
    <source>
        <dbReference type="Pfam" id="PF02481"/>
    </source>
</evidence>
<name>A0A6M4JDS8_9MOLU</name>
<sequence length="249" mass="28911">MNIFLLYLTYKYNGNWDKILKDLNDPKTLNIDNIYKLENILKTKEINYITILDKEYPEFFKNIFKPPFCLFYKGNLKLLNIKDKITLSGNYLTKNTAKLIEYSVLEWFKKTNESVLVIQGKSNLEIKIALLFLNYNKKIIFISSDGVDNVFSIYPELKNYQNNFLVISEYLTKNENSNNSDISTYRLLAALSDKLILYSLYKSKSFFKLIDAFLDLGKDVCAFPNVDNDNDNIINNLINDGANVVTSLT</sequence>
<dbReference type="RefSeq" id="WP_171113116.1">
    <property type="nucleotide sequence ID" value="NZ_CP053097.1"/>
</dbReference>
<dbReference type="Pfam" id="PF02481">
    <property type="entry name" value="DNA_processg_A"/>
    <property type="match status" value="1"/>
</dbReference>
<keyword evidence="3" id="KW-1185">Reference proteome</keyword>
<dbReference type="InterPro" id="IPR057666">
    <property type="entry name" value="DrpA_SLOG"/>
</dbReference>
<accession>A0A6M4JDS8</accession>
<dbReference type="Proteomes" id="UP000502118">
    <property type="component" value="Chromosome"/>
</dbReference>
<gene>
    <name evidence="2" type="ORF">HLA92_02205</name>
</gene>
<dbReference type="AlphaFoldDB" id="A0A6M4JDS8"/>